<reference evidence="1 2" key="1">
    <citation type="journal article" date="2015" name="Stand. Genomic Sci.">
        <title>Genomic Encyclopedia of Bacterial and Archaeal Type Strains, Phase III: the genomes of soil and plant-associated and newly described type strains.</title>
        <authorList>
            <person name="Whitman W.B."/>
            <person name="Woyke T."/>
            <person name="Klenk H.P."/>
            <person name="Zhou Y."/>
            <person name="Lilburn T.G."/>
            <person name="Beck B.J."/>
            <person name="De Vos P."/>
            <person name="Vandamme P."/>
            <person name="Eisen J.A."/>
            <person name="Garrity G."/>
            <person name="Hugenholtz P."/>
            <person name="Kyrpides N.C."/>
        </authorList>
    </citation>
    <scope>NUCLEOTIDE SEQUENCE [LARGE SCALE GENOMIC DNA]</scope>
    <source>
        <strain evidence="1 2">CGMCC 1.2546</strain>
    </source>
</reference>
<dbReference type="PANTHER" id="PTHR34822:SF1">
    <property type="entry name" value="GRPB FAMILY PROTEIN"/>
    <property type="match status" value="1"/>
</dbReference>
<dbReference type="Proteomes" id="UP000317122">
    <property type="component" value="Unassembled WGS sequence"/>
</dbReference>
<dbReference type="InterPro" id="IPR007344">
    <property type="entry name" value="GrpB/CoaE"/>
</dbReference>
<comment type="caution">
    <text evidence="1">The sequence shown here is derived from an EMBL/GenBank/DDBJ whole genome shotgun (WGS) entry which is preliminary data.</text>
</comment>
<protein>
    <submittedName>
        <fullName evidence="1">GrpB protein</fullName>
    </submittedName>
</protein>
<dbReference type="InterPro" id="IPR043519">
    <property type="entry name" value="NT_sf"/>
</dbReference>
<accession>A0A562NBM3</accession>
<name>A0A562NBM3_9HYPH</name>
<dbReference type="PANTHER" id="PTHR34822">
    <property type="entry name" value="GRPB DOMAIN PROTEIN (AFU_ORTHOLOGUE AFUA_1G01530)"/>
    <property type="match status" value="1"/>
</dbReference>
<dbReference type="Pfam" id="PF04229">
    <property type="entry name" value="GrpB"/>
    <property type="match status" value="1"/>
</dbReference>
<evidence type="ECO:0000313" key="1">
    <source>
        <dbReference type="EMBL" id="TWI29569.1"/>
    </source>
</evidence>
<evidence type="ECO:0000313" key="2">
    <source>
        <dbReference type="Proteomes" id="UP000317122"/>
    </source>
</evidence>
<keyword evidence="2" id="KW-1185">Reference proteome</keyword>
<dbReference type="EMBL" id="VLKT01000035">
    <property type="protein sequence ID" value="TWI29569.1"/>
    <property type="molecule type" value="Genomic_DNA"/>
</dbReference>
<organism evidence="1 2">
    <name type="scientific">Mesorhizobium tianshanense</name>
    <dbReference type="NCBI Taxonomy" id="39844"/>
    <lineage>
        <taxon>Bacteria</taxon>
        <taxon>Pseudomonadati</taxon>
        <taxon>Pseudomonadota</taxon>
        <taxon>Alphaproteobacteria</taxon>
        <taxon>Hyphomicrobiales</taxon>
        <taxon>Phyllobacteriaceae</taxon>
        <taxon>Mesorhizobium</taxon>
    </lineage>
</organism>
<gene>
    <name evidence="1" type="ORF">IQ26_04989</name>
</gene>
<dbReference type="AlphaFoldDB" id="A0A562NBM3"/>
<dbReference type="OrthoDB" id="9799092at2"/>
<proteinExistence type="predicted"/>
<dbReference type="SUPFAM" id="SSF81301">
    <property type="entry name" value="Nucleotidyltransferase"/>
    <property type="match status" value="1"/>
</dbReference>
<sequence>MDVVIPTEADLSLAISKLSKIGYTYEGERGIDGRHAFTQPSRLPAHHLYVCAAANPELGRHIAFRDCLRANPDVAKTYGLLKKRLADRFGSDREGYSNAKTAFIAEVLSKRSRNS</sequence>
<dbReference type="Gene3D" id="3.30.460.10">
    <property type="entry name" value="Beta Polymerase, domain 2"/>
    <property type="match status" value="1"/>
</dbReference>